<keyword evidence="4" id="KW-1185">Reference proteome</keyword>
<feature type="transmembrane region" description="Helical" evidence="2">
    <location>
        <begin position="12"/>
        <end position="44"/>
    </location>
</feature>
<evidence type="ECO:0000313" key="4">
    <source>
        <dbReference type="Proteomes" id="UP000075714"/>
    </source>
</evidence>
<feature type="transmembrane region" description="Helical" evidence="2">
    <location>
        <begin position="213"/>
        <end position="232"/>
    </location>
</feature>
<protein>
    <submittedName>
        <fullName evidence="3">Uncharacterized protein</fullName>
    </submittedName>
</protein>
<dbReference type="Proteomes" id="UP000075714">
    <property type="component" value="Unassembled WGS sequence"/>
</dbReference>
<sequence length="244" mass="25230">MAFSSSAQTAFAAAFLIPVVTFSLVMLATIYAAILGAAVAMAIWPLVVRVFDGLGVIASVCGPADTYKVPSYNANTPFRRPATPRVLSSSSSLSSASEGGWSLSDSDDNTSESSLTRALTWDDSASPPAAALSSSPSLATTPQEEDIVRATTAEPATFALAASASTTAFTTASTVRSVPTPVPVPVPGLGPVDEQSLCSEPRRQHRHKPLRRALAAVLLTAVAAAAAVRAPLPRRHQAASSRRQ</sequence>
<dbReference type="AlphaFoldDB" id="A0A150GWW9"/>
<feature type="region of interest" description="Disordered" evidence="1">
    <location>
        <begin position="186"/>
        <end position="207"/>
    </location>
</feature>
<feature type="compositionally biased region" description="Low complexity" evidence="1">
    <location>
        <begin position="124"/>
        <end position="142"/>
    </location>
</feature>
<evidence type="ECO:0000256" key="2">
    <source>
        <dbReference type="SAM" id="Phobius"/>
    </source>
</evidence>
<keyword evidence="2" id="KW-0812">Transmembrane</keyword>
<feature type="region of interest" description="Disordered" evidence="1">
    <location>
        <begin position="82"/>
        <end position="144"/>
    </location>
</feature>
<organism evidence="3 4">
    <name type="scientific">Gonium pectorale</name>
    <name type="common">Green alga</name>
    <dbReference type="NCBI Taxonomy" id="33097"/>
    <lineage>
        <taxon>Eukaryota</taxon>
        <taxon>Viridiplantae</taxon>
        <taxon>Chlorophyta</taxon>
        <taxon>core chlorophytes</taxon>
        <taxon>Chlorophyceae</taxon>
        <taxon>CS clade</taxon>
        <taxon>Chlamydomonadales</taxon>
        <taxon>Volvocaceae</taxon>
        <taxon>Gonium</taxon>
    </lineage>
</organism>
<proteinExistence type="predicted"/>
<comment type="caution">
    <text evidence="3">The sequence shown here is derived from an EMBL/GenBank/DDBJ whole genome shotgun (WGS) entry which is preliminary data.</text>
</comment>
<keyword evidence="2" id="KW-0472">Membrane</keyword>
<dbReference type="EMBL" id="LSYV01000006">
    <property type="protein sequence ID" value="KXZ54351.1"/>
    <property type="molecule type" value="Genomic_DNA"/>
</dbReference>
<keyword evidence="2" id="KW-1133">Transmembrane helix</keyword>
<name>A0A150GWW9_GONPE</name>
<evidence type="ECO:0000256" key="1">
    <source>
        <dbReference type="SAM" id="MobiDB-lite"/>
    </source>
</evidence>
<evidence type="ECO:0000313" key="3">
    <source>
        <dbReference type="EMBL" id="KXZ54351.1"/>
    </source>
</evidence>
<feature type="compositionally biased region" description="Low complexity" evidence="1">
    <location>
        <begin position="87"/>
        <end position="104"/>
    </location>
</feature>
<gene>
    <name evidence="3" type="ORF">GPECTOR_5g432</name>
</gene>
<reference evidence="4" key="1">
    <citation type="journal article" date="2016" name="Nat. Commun.">
        <title>The Gonium pectorale genome demonstrates co-option of cell cycle regulation during the evolution of multicellularity.</title>
        <authorList>
            <person name="Hanschen E.R."/>
            <person name="Marriage T.N."/>
            <person name="Ferris P.J."/>
            <person name="Hamaji T."/>
            <person name="Toyoda A."/>
            <person name="Fujiyama A."/>
            <person name="Neme R."/>
            <person name="Noguchi H."/>
            <person name="Minakuchi Y."/>
            <person name="Suzuki M."/>
            <person name="Kawai-Toyooka H."/>
            <person name="Smith D.R."/>
            <person name="Sparks H."/>
            <person name="Anderson J."/>
            <person name="Bakaric R."/>
            <person name="Luria V."/>
            <person name="Karger A."/>
            <person name="Kirschner M.W."/>
            <person name="Durand P.M."/>
            <person name="Michod R.E."/>
            <person name="Nozaki H."/>
            <person name="Olson B.J."/>
        </authorList>
    </citation>
    <scope>NUCLEOTIDE SEQUENCE [LARGE SCALE GENOMIC DNA]</scope>
    <source>
        <strain evidence="4">NIES-2863</strain>
    </source>
</reference>
<accession>A0A150GWW9</accession>